<keyword evidence="5" id="KW-0408">Iron</keyword>
<evidence type="ECO:0000256" key="8">
    <source>
        <dbReference type="SAM" id="MobiDB-lite"/>
    </source>
</evidence>
<comment type="similarity">
    <text evidence="2">Belongs to the biopterin-dependent aromatic amino acid hydroxylase family.</text>
</comment>
<dbReference type="InterPro" id="IPR036329">
    <property type="entry name" value="Aro-AA_hydroxylase_C_sf"/>
</dbReference>
<dbReference type="PANTHER" id="PTHR11473:SF23">
    <property type="entry name" value="TRYPTOPHAN 5-HYDROXYLASE 1"/>
    <property type="match status" value="1"/>
</dbReference>
<evidence type="ECO:0000256" key="6">
    <source>
        <dbReference type="ARBA" id="ARBA00023033"/>
    </source>
</evidence>
<dbReference type="EMBL" id="CM014081">
    <property type="protein sequence ID" value="TKS70377.1"/>
    <property type="molecule type" value="Genomic_DNA"/>
</dbReference>
<evidence type="ECO:0000256" key="2">
    <source>
        <dbReference type="ARBA" id="ARBA00009712"/>
    </source>
</evidence>
<sequence length="359" mass="41293">MYAQKSAEQGPHRGSSFDSVNSEAKPLNNEVTFSKIDGNQDNRSTSTGRTTIEKRVATIIFSLRNEVGGLVKVLKLFQEKHVNLIHIESRKSKPRDSDFEIFVDCDTDNEQLKELTEQLRKHADIIEISPSETSARPDDDLPGVPWFPKKISDLDLCGKRVLMYGSDLDADHPYIEVILKSISRFLMFVSGDPIPRIDFTAEEVRTWGMVFRELNKLYPSHACKEYLKNLPLLSKHCNYSEDNIPQLDDVSHFLKDSPVQCESLSELWRRSNKPENLLRLQVNPGVIHLKWESKPTIQRTKHQKAREFAKTIQRPFTVRYDPYTQSMDVLKDTNSINGMVKDIRHELDIVEDALNRVNA</sequence>
<dbReference type="InterPro" id="IPR001273">
    <property type="entry name" value="ArAA_hydroxylase"/>
</dbReference>
<keyword evidence="3" id="KW-0479">Metal-binding</keyword>
<dbReference type="Proteomes" id="UP000298787">
    <property type="component" value="Chromosome 4"/>
</dbReference>
<feature type="region of interest" description="Disordered" evidence="8">
    <location>
        <begin position="1"/>
        <end position="23"/>
    </location>
</feature>
<dbReference type="InterPro" id="IPR002912">
    <property type="entry name" value="ACT_dom"/>
</dbReference>
<feature type="region of interest" description="Disordered" evidence="8">
    <location>
        <begin position="30"/>
        <end position="49"/>
    </location>
</feature>
<dbReference type="GO" id="GO:0005506">
    <property type="term" value="F:iron ion binding"/>
    <property type="evidence" value="ECO:0007669"/>
    <property type="project" value="InterPro"/>
</dbReference>
<dbReference type="Gene3D" id="1.10.800.10">
    <property type="entry name" value="Aromatic amino acid hydroxylase"/>
    <property type="match status" value="2"/>
</dbReference>
<dbReference type="InterPro" id="IPR019774">
    <property type="entry name" value="Aromatic-AA_hydroxylase_C"/>
</dbReference>
<dbReference type="InterPro" id="IPR036951">
    <property type="entry name" value="ArAA_hydroxylase_sf"/>
</dbReference>
<accession>A0A4U5U7U0</accession>
<gene>
    <name evidence="10" type="ORF">D9C73_004446</name>
</gene>
<dbReference type="SUPFAM" id="SSF56534">
    <property type="entry name" value="Aromatic aminoacid monoxygenases, catalytic and oligomerization domains"/>
    <property type="match status" value="2"/>
</dbReference>
<dbReference type="STRING" id="240159.A0A4U5U7U0"/>
<dbReference type="GO" id="GO:0004510">
    <property type="term" value="F:tryptophan 5-monooxygenase activity"/>
    <property type="evidence" value="ECO:0007669"/>
    <property type="project" value="TreeGrafter"/>
</dbReference>
<dbReference type="PROSITE" id="PS51671">
    <property type="entry name" value="ACT"/>
    <property type="match status" value="1"/>
</dbReference>
<dbReference type="Pfam" id="PF01842">
    <property type="entry name" value="ACT"/>
    <property type="match status" value="1"/>
</dbReference>
<proteinExistence type="inferred from homology"/>
<evidence type="ECO:0000256" key="7">
    <source>
        <dbReference type="ARBA" id="ARBA00037406"/>
    </source>
</evidence>
<evidence type="ECO:0000256" key="3">
    <source>
        <dbReference type="ARBA" id="ARBA00022723"/>
    </source>
</evidence>
<dbReference type="AlphaFoldDB" id="A0A4U5U7U0"/>
<reference evidence="10 11" key="1">
    <citation type="submission" date="2019-01" db="EMBL/GenBank/DDBJ databases">
        <title>Genome Assembly of Collichthys lucidus.</title>
        <authorList>
            <person name="Cai M."/>
            <person name="Xiao S."/>
        </authorList>
    </citation>
    <scope>NUCLEOTIDE SEQUENCE [LARGE SCALE GENOMIC DNA]</scope>
    <source>
        <strain evidence="10">JT15FE1705JMU</strain>
        <tissue evidence="10">Muscle</tissue>
    </source>
</reference>
<evidence type="ECO:0000313" key="11">
    <source>
        <dbReference type="Proteomes" id="UP000298787"/>
    </source>
</evidence>
<evidence type="ECO:0000256" key="1">
    <source>
        <dbReference type="ARBA" id="ARBA00001954"/>
    </source>
</evidence>
<protein>
    <submittedName>
        <fullName evidence="10">Tryptophan 5-hydroxylase</fullName>
    </submittedName>
</protein>
<keyword evidence="11" id="KW-1185">Reference proteome</keyword>
<dbReference type="GO" id="GO:0043005">
    <property type="term" value="C:neuron projection"/>
    <property type="evidence" value="ECO:0007669"/>
    <property type="project" value="TreeGrafter"/>
</dbReference>
<organism evidence="10 11">
    <name type="scientific">Collichthys lucidus</name>
    <name type="common">Big head croaker</name>
    <name type="synonym">Sciaena lucida</name>
    <dbReference type="NCBI Taxonomy" id="240159"/>
    <lineage>
        <taxon>Eukaryota</taxon>
        <taxon>Metazoa</taxon>
        <taxon>Chordata</taxon>
        <taxon>Craniata</taxon>
        <taxon>Vertebrata</taxon>
        <taxon>Euteleostomi</taxon>
        <taxon>Actinopterygii</taxon>
        <taxon>Neopterygii</taxon>
        <taxon>Teleostei</taxon>
        <taxon>Neoteleostei</taxon>
        <taxon>Acanthomorphata</taxon>
        <taxon>Eupercaria</taxon>
        <taxon>Sciaenidae</taxon>
        <taxon>Collichthys</taxon>
    </lineage>
</organism>
<name>A0A4U5U7U0_COLLU</name>
<dbReference type="SUPFAM" id="SSF55021">
    <property type="entry name" value="ACT-like"/>
    <property type="match status" value="1"/>
</dbReference>
<evidence type="ECO:0000256" key="5">
    <source>
        <dbReference type="ARBA" id="ARBA00023004"/>
    </source>
</evidence>
<comment type="function">
    <text evidence="7">Oxidizes L-tryptophan to 5-hydroxy-l-tryptophan in the rate-determining step of serotonin biosynthesis.</text>
</comment>
<dbReference type="InterPro" id="IPR045865">
    <property type="entry name" value="ACT-like_dom_sf"/>
</dbReference>
<evidence type="ECO:0000256" key="4">
    <source>
        <dbReference type="ARBA" id="ARBA00023002"/>
    </source>
</evidence>
<evidence type="ECO:0000259" key="9">
    <source>
        <dbReference type="PROSITE" id="PS51671"/>
    </source>
</evidence>
<evidence type="ECO:0000313" key="10">
    <source>
        <dbReference type="EMBL" id="TKS70377.1"/>
    </source>
</evidence>
<dbReference type="PANTHER" id="PTHR11473">
    <property type="entry name" value="AROMATIC AMINO ACID HYDROXYLASE"/>
    <property type="match status" value="1"/>
</dbReference>
<keyword evidence="6" id="KW-0503">Monooxygenase</keyword>
<keyword evidence="4" id="KW-0560">Oxidoreductase</keyword>
<dbReference type="GO" id="GO:0009072">
    <property type="term" value="P:aromatic amino acid metabolic process"/>
    <property type="evidence" value="ECO:0007669"/>
    <property type="project" value="InterPro"/>
</dbReference>
<comment type="cofactor">
    <cofactor evidence="1">
        <name>Fe(2+)</name>
        <dbReference type="ChEBI" id="CHEBI:29033"/>
    </cofactor>
</comment>
<feature type="domain" description="ACT" evidence="9">
    <location>
        <begin position="58"/>
        <end position="133"/>
    </location>
</feature>
<dbReference type="Pfam" id="PF00351">
    <property type="entry name" value="Biopterin_H"/>
    <property type="match status" value="2"/>
</dbReference>
<dbReference type="CDD" id="cd04929">
    <property type="entry name" value="ACT_TPH"/>
    <property type="match status" value="1"/>
</dbReference>